<keyword evidence="10" id="KW-1185">Reference proteome</keyword>
<feature type="transmembrane region" description="Helical" evidence="8">
    <location>
        <begin position="95"/>
        <end position="115"/>
    </location>
</feature>
<dbReference type="PANTHER" id="PTHR30269">
    <property type="entry name" value="TRANSMEMBRANE PROTEIN YFCA"/>
    <property type="match status" value="1"/>
</dbReference>
<keyword evidence="6 8" id="KW-1133">Transmembrane helix</keyword>
<comment type="subcellular location">
    <subcellularLocation>
        <location evidence="1 8">Cell membrane</location>
        <topology evidence="1 8">Multi-pass membrane protein</topology>
    </subcellularLocation>
</comment>
<protein>
    <recommendedName>
        <fullName evidence="8">Probable membrane transporter protein</fullName>
    </recommendedName>
</protein>
<keyword evidence="3" id="KW-0813">Transport</keyword>
<evidence type="ECO:0000256" key="4">
    <source>
        <dbReference type="ARBA" id="ARBA00022475"/>
    </source>
</evidence>
<accession>A0ABT4ZDG3</accession>
<dbReference type="InterPro" id="IPR052017">
    <property type="entry name" value="TSUP"/>
</dbReference>
<proteinExistence type="inferred from homology"/>
<reference evidence="9" key="1">
    <citation type="submission" date="2022-12" db="EMBL/GenBank/DDBJ databases">
        <title>Paracoccus onchidii sp. nov., isolated from a marine invertebrate from the South China Sea.</title>
        <authorList>
            <person name="Xu S."/>
            <person name="Liu Z."/>
            <person name="Xu Y."/>
        </authorList>
    </citation>
    <scope>NUCLEOTIDE SEQUENCE</scope>
    <source>
        <strain evidence="9">Z330</strain>
    </source>
</reference>
<dbReference type="PANTHER" id="PTHR30269:SF37">
    <property type="entry name" value="MEMBRANE TRANSPORTER PROTEIN"/>
    <property type="match status" value="1"/>
</dbReference>
<keyword evidence="5 8" id="KW-0812">Transmembrane</keyword>
<dbReference type="EMBL" id="JAQBIE010000008">
    <property type="protein sequence ID" value="MDB6177320.1"/>
    <property type="molecule type" value="Genomic_DNA"/>
</dbReference>
<feature type="transmembrane region" description="Helical" evidence="8">
    <location>
        <begin position="219"/>
        <end position="240"/>
    </location>
</feature>
<keyword evidence="7 8" id="KW-0472">Membrane</keyword>
<evidence type="ECO:0000256" key="8">
    <source>
        <dbReference type="RuleBase" id="RU363041"/>
    </source>
</evidence>
<organism evidence="9 10">
    <name type="scientific">Paracoccus onchidii</name>
    <dbReference type="NCBI Taxonomy" id="3017813"/>
    <lineage>
        <taxon>Bacteria</taxon>
        <taxon>Pseudomonadati</taxon>
        <taxon>Pseudomonadota</taxon>
        <taxon>Alphaproteobacteria</taxon>
        <taxon>Rhodobacterales</taxon>
        <taxon>Paracoccaceae</taxon>
        <taxon>Paracoccus</taxon>
    </lineage>
</organism>
<comment type="caution">
    <text evidence="9">The sequence shown here is derived from an EMBL/GenBank/DDBJ whole genome shotgun (WGS) entry which is preliminary data.</text>
</comment>
<dbReference type="Pfam" id="PF01925">
    <property type="entry name" value="TauE"/>
    <property type="match status" value="1"/>
</dbReference>
<keyword evidence="4 8" id="KW-1003">Cell membrane</keyword>
<evidence type="ECO:0000256" key="1">
    <source>
        <dbReference type="ARBA" id="ARBA00004651"/>
    </source>
</evidence>
<dbReference type="InterPro" id="IPR002781">
    <property type="entry name" value="TM_pro_TauE-like"/>
</dbReference>
<dbReference type="Proteomes" id="UP001165641">
    <property type="component" value="Unassembled WGS sequence"/>
</dbReference>
<feature type="transmembrane region" description="Helical" evidence="8">
    <location>
        <begin position="161"/>
        <end position="180"/>
    </location>
</feature>
<dbReference type="RefSeq" id="WP_271888447.1">
    <property type="nucleotide sequence ID" value="NZ_JAQBIE010000008.1"/>
</dbReference>
<evidence type="ECO:0000256" key="5">
    <source>
        <dbReference type="ARBA" id="ARBA00022692"/>
    </source>
</evidence>
<evidence type="ECO:0000256" key="7">
    <source>
        <dbReference type="ARBA" id="ARBA00023136"/>
    </source>
</evidence>
<evidence type="ECO:0000313" key="9">
    <source>
        <dbReference type="EMBL" id="MDB6177320.1"/>
    </source>
</evidence>
<evidence type="ECO:0000256" key="6">
    <source>
        <dbReference type="ARBA" id="ARBA00022989"/>
    </source>
</evidence>
<evidence type="ECO:0000256" key="2">
    <source>
        <dbReference type="ARBA" id="ARBA00009142"/>
    </source>
</evidence>
<feature type="transmembrane region" description="Helical" evidence="8">
    <location>
        <begin position="70"/>
        <end position="89"/>
    </location>
</feature>
<feature type="transmembrane region" description="Helical" evidence="8">
    <location>
        <begin position="187"/>
        <end position="207"/>
    </location>
</feature>
<sequence>MHDILVLSAATLAAGFLRGVTGFGFALAAVPLYSLTMAPLQAIVVAQILQIAAAPTDFLQNRRSVDRRALGRLCGGALVFAPIGAVFATRLPADALRLAIAAIVLMGLAALMARVTIRDGKAPAVTAGALAGLLGGLAAMPGPPAVAYFLGRGTEKSVSRASLLLFFAFTASIALAALALESEVVDWGIGVSALAAYPSMLFGNWMGTRLFQRLGDGHYRVAALAVLFLSAALTGAKGIAGLI</sequence>
<name>A0ABT4ZDG3_9RHOB</name>
<comment type="similarity">
    <text evidence="2 8">Belongs to the 4-toluene sulfonate uptake permease (TSUP) (TC 2.A.102) family.</text>
</comment>
<feature type="transmembrane region" description="Helical" evidence="8">
    <location>
        <begin position="122"/>
        <end position="141"/>
    </location>
</feature>
<feature type="transmembrane region" description="Helical" evidence="8">
    <location>
        <begin position="38"/>
        <end position="58"/>
    </location>
</feature>
<evidence type="ECO:0000256" key="3">
    <source>
        <dbReference type="ARBA" id="ARBA00022448"/>
    </source>
</evidence>
<evidence type="ECO:0000313" key="10">
    <source>
        <dbReference type="Proteomes" id="UP001165641"/>
    </source>
</evidence>
<gene>
    <name evidence="9" type="ORF">PAF17_07325</name>
</gene>